<evidence type="ECO:0000259" key="12">
    <source>
        <dbReference type="PROSITE" id="PS50026"/>
    </source>
</evidence>
<keyword evidence="3" id="KW-0732">Signal</keyword>
<dbReference type="InterPro" id="IPR051022">
    <property type="entry name" value="Notch_Cell-Fate_Det"/>
</dbReference>
<keyword evidence="7 9" id="KW-1015">Disulfide bond</keyword>
<protein>
    <submittedName>
        <fullName evidence="14">Uncharacterized protein</fullName>
    </submittedName>
</protein>
<dbReference type="CDD" id="cd00054">
    <property type="entry name" value="EGF_CA"/>
    <property type="match status" value="4"/>
</dbReference>
<accession>A0A2T7PKN3</accession>
<dbReference type="AlphaFoldDB" id="A0A2T7PKN3"/>
<evidence type="ECO:0000313" key="15">
    <source>
        <dbReference type="Proteomes" id="UP000245119"/>
    </source>
</evidence>
<evidence type="ECO:0000256" key="10">
    <source>
        <dbReference type="PROSITE-ProRule" id="PRU00377"/>
    </source>
</evidence>
<keyword evidence="5" id="KW-0221">Differentiation</keyword>
<keyword evidence="15" id="KW-1185">Reference proteome</keyword>
<dbReference type="Pfam" id="PF25024">
    <property type="entry name" value="EGF_TEN"/>
    <property type="match status" value="1"/>
</dbReference>
<dbReference type="STRING" id="400727.A0A2T7PKN3"/>
<keyword evidence="2 9" id="KW-0245">EGF-like domain</keyword>
<dbReference type="PROSITE" id="PS51051">
    <property type="entry name" value="DSL"/>
    <property type="match status" value="1"/>
</dbReference>
<comment type="caution">
    <text evidence="14">The sequence shown here is derived from an EMBL/GenBank/DDBJ whole genome shotgun (WGS) entry which is preliminary data.</text>
</comment>
<evidence type="ECO:0000256" key="7">
    <source>
        <dbReference type="ARBA" id="ARBA00023157"/>
    </source>
</evidence>
<feature type="domain" description="DSL" evidence="13">
    <location>
        <begin position="138"/>
        <end position="183"/>
    </location>
</feature>
<dbReference type="Gene3D" id="2.10.25.10">
    <property type="entry name" value="Laminin"/>
    <property type="match status" value="5"/>
</dbReference>
<dbReference type="Proteomes" id="UP000245119">
    <property type="component" value="Linkage Group LG3"/>
</dbReference>
<dbReference type="PROSITE" id="PS50026">
    <property type="entry name" value="EGF_3"/>
    <property type="match status" value="5"/>
</dbReference>
<sequence>MLRASKSTESAATPGGGGPASVSQSVTLSHELVGVNRSSSIDACEFGRQKSSPMTENHIVFNGNIGNLSNPLHFPFNTWPGVVKLKVDVQDEDSDGYDQVDHYEYQYAANLLTRELDAPTKTLRLSGSKTKLNLEMKVFCDVNYYGPQCAVHCVAADDDSGHYTCDPITGQRICRFGWEGDDCLTDVDECKGHRCYDGATCIDGIGYYTCLCPPGRTGVVCNAEINECVSAPCSNGGTCRDLADGFSCTCPPGWTGHRCDTPVLTCRPDFCYNGGVCYEASGTAACSCPWGWTGLHCEIRGLGCSSSPCQNNATCSDMINGYVCTCQDGFSGEHCEIKTNECESSPCLNGGLCLDEHLGFTCICQAGFTGNTLDKLLSAYMFVW</sequence>
<evidence type="ECO:0000256" key="5">
    <source>
        <dbReference type="ARBA" id="ARBA00022782"/>
    </source>
</evidence>
<evidence type="ECO:0000256" key="6">
    <source>
        <dbReference type="ARBA" id="ARBA00022843"/>
    </source>
</evidence>
<feature type="domain" description="EGF-like" evidence="12">
    <location>
        <begin position="300"/>
        <end position="336"/>
    </location>
</feature>
<dbReference type="PROSITE" id="PS01186">
    <property type="entry name" value="EGF_2"/>
    <property type="match status" value="3"/>
</dbReference>
<keyword evidence="8" id="KW-0325">Glycoprotein</keyword>
<feature type="region of interest" description="Disordered" evidence="11">
    <location>
        <begin position="1"/>
        <end position="24"/>
    </location>
</feature>
<dbReference type="OrthoDB" id="6146635at2759"/>
<feature type="domain" description="EGF-like" evidence="12">
    <location>
        <begin position="262"/>
        <end position="298"/>
    </location>
</feature>
<dbReference type="InterPro" id="IPR001774">
    <property type="entry name" value="DSL"/>
</dbReference>
<dbReference type="PROSITE" id="PS01187">
    <property type="entry name" value="EGF_CA"/>
    <property type="match status" value="1"/>
</dbReference>
<evidence type="ECO:0000256" key="2">
    <source>
        <dbReference type="ARBA" id="ARBA00022536"/>
    </source>
</evidence>
<dbReference type="InterPro" id="IPR000742">
    <property type="entry name" value="EGF"/>
</dbReference>
<reference evidence="14 15" key="1">
    <citation type="submission" date="2018-04" db="EMBL/GenBank/DDBJ databases">
        <title>The genome of golden apple snail Pomacea canaliculata provides insight into stress tolerance and invasive adaptation.</title>
        <authorList>
            <person name="Liu C."/>
            <person name="Liu B."/>
            <person name="Ren Y."/>
            <person name="Zhang Y."/>
            <person name="Wang H."/>
            <person name="Li S."/>
            <person name="Jiang F."/>
            <person name="Yin L."/>
            <person name="Zhang G."/>
            <person name="Qian W."/>
            <person name="Fan W."/>
        </authorList>
    </citation>
    <scope>NUCLEOTIDE SEQUENCE [LARGE SCALE GENOMIC DNA]</scope>
    <source>
        <strain evidence="14">SZHN2017</strain>
        <tissue evidence="14">Muscle</tissue>
    </source>
</reference>
<feature type="disulfide bond" evidence="9">
    <location>
        <begin position="212"/>
        <end position="221"/>
    </location>
</feature>
<gene>
    <name evidence="14" type="ORF">C0Q70_05226</name>
</gene>
<name>A0A2T7PKN3_POMCA</name>
<dbReference type="FunFam" id="2.10.25.10:FF:000327">
    <property type="entry name" value="neurogenic locus notch homolog protein 4"/>
    <property type="match status" value="1"/>
</dbReference>
<dbReference type="GO" id="GO:0016020">
    <property type="term" value="C:membrane"/>
    <property type="evidence" value="ECO:0007669"/>
    <property type="project" value="InterPro"/>
</dbReference>
<comment type="caution">
    <text evidence="9">Lacks conserved residue(s) required for the propagation of feature annotation.</text>
</comment>
<keyword evidence="6" id="KW-0832">Ubl conjugation</keyword>
<feature type="disulfide bond" evidence="9">
    <location>
        <begin position="250"/>
        <end position="259"/>
    </location>
</feature>
<dbReference type="GO" id="GO:0030154">
    <property type="term" value="P:cell differentiation"/>
    <property type="evidence" value="ECO:0007669"/>
    <property type="project" value="UniProtKB-KW"/>
</dbReference>
<evidence type="ECO:0000313" key="14">
    <source>
        <dbReference type="EMBL" id="PVD33964.1"/>
    </source>
</evidence>
<dbReference type="SUPFAM" id="SSF57184">
    <property type="entry name" value="Growth factor receptor domain"/>
    <property type="match status" value="1"/>
</dbReference>
<evidence type="ECO:0000256" key="4">
    <source>
        <dbReference type="ARBA" id="ARBA00022737"/>
    </source>
</evidence>
<dbReference type="FunFam" id="2.10.25.10:FF:000143">
    <property type="entry name" value="Protein crumbs 1"/>
    <property type="match status" value="1"/>
</dbReference>
<dbReference type="PRINTS" id="PR00010">
    <property type="entry name" value="EGFBLOOD"/>
</dbReference>
<feature type="disulfide bond" evidence="10">
    <location>
        <begin position="140"/>
        <end position="149"/>
    </location>
</feature>
<dbReference type="FunFam" id="2.10.25.10:FF:000472">
    <property type="entry name" value="Uncharacterized protein, isoform A"/>
    <property type="match status" value="1"/>
</dbReference>
<dbReference type="SMART" id="SM00181">
    <property type="entry name" value="EGF"/>
    <property type="match status" value="5"/>
</dbReference>
<dbReference type="PROSITE" id="PS00010">
    <property type="entry name" value="ASX_HYDROXYL"/>
    <property type="match status" value="4"/>
</dbReference>
<feature type="domain" description="EGF-like" evidence="12">
    <location>
        <begin position="186"/>
        <end position="222"/>
    </location>
</feature>
<dbReference type="InterPro" id="IPR001881">
    <property type="entry name" value="EGF-like_Ca-bd_dom"/>
</dbReference>
<dbReference type="InterPro" id="IPR009030">
    <property type="entry name" value="Growth_fac_rcpt_cys_sf"/>
</dbReference>
<dbReference type="SMART" id="SM00051">
    <property type="entry name" value="DSL"/>
    <property type="match status" value="1"/>
</dbReference>
<evidence type="ECO:0000259" key="13">
    <source>
        <dbReference type="PROSITE" id="PS51051"/>
    </source>
</evidence>
<feature type="disulfide bond" evidence="9">
    <location>
        <begin position="326"/>
        <end position="335"/>
    </location>
</feature>
<dbReference type="SUPFAM" id="SSF57196">
    <property type="entry name" value="EGF/Laminin"/>
    <property type="match status" value="2"/>
</dbReference>
<keyword evidence="1" id="KW-0217">Developmental protein</keyword>
<dbReference type="PANTHER" id="PTHR24049">
    <property type="entry name" value="CRUMBS FAMILY MEMBER"/>
    <property type="match status" value="1"/>
</dbReference>
<dbReference type="InterPro" id="IPR018097">
    <property type="entry name" value="EGF_Ca-bd_CS"/>
</dbReference>
<dbReference type="Gene3D" id="2.10.25.140">
    <property type="match status" value="1"/>
</dbReference>
<dbReference type="GO" id="GO:0005509">
    <property type="term" value="F:calcium ion binding"/>
    <property type="evidence" value="ECO:0007669"/>
    <property type="project" value="InterPro"/>
</dbReference>
<dbReference type="GO" id="GO:0007154">
    <property type="term" value="P:cell communication"/>
    <property type="evidence" value="ECO:0007669"/>
    <property type="project" value="InterPro"/>
</dbReference>
<evidence type="ECO:0000256" key="8">
    <source>
        <dbReference type="ARBA" id="ARBA00023180"/>
    </source>
</evidence>
<evidence type="ECO:0000256" key="11">
    <source>
        <dbReference type="SAM" id="MobiDB-lite"/>
    </source>
</evidence>
<dbReference type="FunFam" id="2.10.25.140:FF:000001">
    <property type="entry name" value="Delta-like protein"/>
    <property type="match status" value="1"/>
</dbReference>
<dbReference type="PROSITE" id="PS00022">
    <property type="entry name" value="EGF_1"/>
    <property type="match status" value="4"/>
</dbReference>
<evidence type="ECO:0000256" key="9">
    <source>
        <dbReference type="PROSITE-ProRule" id="PRU00076"/>
    </source>
</evidence>
<feature type="disulfide bond" evidence="9">
    <location>
        <begin position="288"/>
        <end position="297"/>
    </location>
</feature>
<proteinExistence type="predicted"/>
<dbReference type="EMBL" id="PZQS01000003">
    <property type="protein sequence ID" value="PVD33964.1"/>
    <property type="molecule type" value="Genomic_DNA"/>
</dbReference>
<feature type="domain" description="EGF-like" evidence="12">
    <location>
        <begin position="338"/>
        <end position="374"/>
    </location>
</feature>
<evidence type="ECO:0000256" key="1">
    <source>
        <dbReference type="ARBA" id="ARBA00022473"/>
    </source>
</evidence>
<organism evidence="14 15">
    <name type="scientific">Pomacea canaliculata</name>
    <name type="common">Golden apple snail</name>
    <dbReference type="NCBI Taxonomy" id="400727"/>
    <lineage>
        <taxon>Eukaryota</taxon>
        <taxon>Metazoa</taxon>
        <taxon>Spiralia</taxon>
        <taxon>Lophotrochozoa</taxon>
        <taxon>Mollusca</taxon>
        <taxon>Gastropoda</taxon>
        <taxon>Caenogastropoda</taxon>
        <taxon>Architaenioglossa</taxon>
        <taxon>Ampullarioidea</taxon>
        <taxon>Ampullariidae</taxon>
        <taxon>Pomacea</taxon>
    </lineage>
</organism>
<feature type="disulfide bond" evidence="10">
    <location>
        <begin position="153"/>
        <end position="165"/>
    </location>
</feature>
<dbReference type="InterPro" id="IPR000152">
    <property type="entry name" value="EGF-type_Asp/Asn_hydroxyl_site"/>
</dbReference>
<evidence type="ECO:0000256" key="3">
    <source>
        <dbReference type="ARBA" id="ARBA00022729"/>
    </source>
</evidence>
<feature type="domain" description="EGF-like" evidence="12">
    <location>
        <begin position="224"/>
        <end position="260"/>
    </location>
</feature>
<keyword evidence="4" id="KW-0677">Repeat</keyword>
<feature type="disulfide bond" evidence="10">
    <location>
        <begin position="174"/>
        <end position="183"/>
    </location>
</feature>
<dbReference type="FunFam" id="2.10.25.10:FF:000123">
    <property type="entry name" value="Crumbs homolog 1 (Drosophila)"/>
    <property type="match status" value="1"/>
</dbReference>
<dbReference type="SMART" id="SM00179">
    <property type="entry name" value="EGF_CA"/>
    <property type="match status" value="5"/>
</dbReference>